<organism evidence="4 5">
    <name type="scientific">Gordonia hydrophobica</name>
    <dbReference type="NCBI Taxonomy" id="40516"/>
    <lineage>
        <taxon>Bacteria</taxon>
        <taxon>Bacillati</taxon>
        <taxon>Actinomycetota</taxon>
        <taxon>Actinomycetes</taxon>
        <taxon>Mycobacteriales</taxon>
        <taxon>Gordoniaceae</taxon>
        <taxon>Gordonia</taxon>
    </lineage>
</organism>
<dbReference type="InterPro" id="IPR004992">
    <property type="entry name" value="EutN_CcmL"/>
</dbReference>
<dbReference type="SUPFAM" id="SSF159133">
    <property type="entry name" value="EutN/CcmL-like"/>
    <property type="match status" value="1"/>
</dbReference>
<reference evidence="4 5" key="1">
    <citation type="journal article" date="2023" name="Virus Evol.">
        <title>Computational host range prediction-The good, the bad, and the ugly.</title>
        <authorList>
            <person name="Howell A.A."/>
            <person name="Versoza C.J."/>
            <person name="Pfeifer S.P."/>
        </authorList>
    </citation>
    <scope>NUCLEOTIDE SEQUENCE [LARGE SCALE GENOMIC DNA]</scope>
    <source>
        <strain evidence="4 5">1610/1b</strain>
    </source>
</reference>
<dbReference type="Pfam" id="PF03319">
    <property type="entry name" value="EutN_CcmL"/>
    <property type="match status" value="1"/>
</dbReference>
<evidence type="ECO:0000313" key="5">
    <source>
        <dbReference type="Proteomes" id="UP001479933"/>
    </source>
</evidence>
<dbReference type="RefSeq" id="WP_066163501.1">
    <property type="nucleotide sequence ID" value="NZ_CP136137.1"/>
</dbReference>
<keyword evidence="3" id="KW-1283">Bacterial microcompartment</keyword>
<dbReference type="CDD" id="cd01614">
    <property type="entry name" value="EutN_CcmL"/>
    <property type="match status" value="1"/>
</dbReference>
<gene>
    <name evidence="4" type="ORF">RVF87_09845</name>
</gene>
<dbReference type="PANTHER" id="PTHR36539:SF1">
    <property type="entry name" value="BACTERIAL MICROCOMPARTMENT SHELL VERTEX PROTEIN EUTN"/>
    <property type="match status" value="1"/>
</dbReference>
<sequence>MRTARVVGQVVSSAKLDSIAGRSLLLLQDLDPALPDQESAGAYAAIDLIGAGRGEVVLVVTGSAARVGLDDRDTPVDAAVVGIVDSLIVDGSVTYEK</sequence>
<keyword evidence="5" id="KW-1185">Reference proteome</keyword>
<evidence type="ECO:0000256" key="2">
    <source>
        <dbReference type="ARBA" id="ARBA00023669"/>
    </source>
</evidence>
<dbReference type="Gene3D" id="2.40.50.220">
    <property type="entry name" value="EutN/Ccml"/>
    <property type="match status" value="1"/>
</dbReference>
<accession>A0ABZ2U6J0</accession>
<evidence type="ECO:0000256" key="1">
    <source>
        <dbReference type="ARBA" id="ARBA00023587"/>
    </source>
</evidence>
<proteinExistence type="predicted"/>
<evidence type="ECO:0000256" key="3">
    <source>
        <dbReference type="ARBA" id="ARBA00024446"/>
    </source>
</evidence>
<name>A0ABZ2U6J0_9ACTN</name>
<dbReference type="InterPro" id="IPR036677">
    <property type="entry name" value="EutN_CcmL_sf"/>
</dbReference>
<protein>
    <submittedName>
        <fullName evidence="4">EutN/CcmL family microcompartment protein</fullName>
    </submittedName>
</protein>
<dbReference type="EMBL" id="CP136137">
    <property type="protein sequence ID" value="WYY09333.1"/>
    <property type="molecule type" value="Genomic_DNA"/>
</dbReference>
<dbReference type="Proteomes" id="UP001479933">
    <property type="component" value="Chromosome"/>
</dbReference>
<keyword evidence="2" id="KW-1282">Carboxysome</keyword>
<dbReference type="PROSITE" id="PS51932">
    <property type="entry name" value="BMV"/>
    <property type="match status" value="1"/>
</dbReference>
<dbReference type="PANTHER" id="PTHR36539">
    <property type="entry name" value="ETHANOLAMINE UTILIZATION PROTEIN EUTN"/>
    <property type="match status" value="1"/>
</dbReference>
<evidence type="ECO:0000313" key="4">
    <source>
        <dbReference type="EMBL" id="WYY09333.1"/>
    </source>
</evidence>
<comment type="subcellular location">
    <subcellularLocation>
        <location evidence="1">Carboxysome</location>
    </subcellularLocation>
</comment>